<comment type="caution">
    <text evidence="2">The sequence shown here is derived from an EMBL/GenBank/DDBJ whole genome shotgun (WGS) entry which is preliminary data.</text>
</comment>
<protein>
    <recommendedName>
        <fullName evidence="1">DUF7344 domain-containing protein</fullName>
    </recommendedName>
</protein>
<dbReference type="Pfam" id="PF24035">
    <property type="entry name" value="DUF7344"/>
    <property type="match status" value="1"/>
</dbReference>
<gene>
    <name evidence="2" type="ORF">ACFO5R_13820</name>
</gene>
<dbReference type="Gene3D" id="1.10.10.10">
    <property type="entry name" value="Winged helix-like DNA-binding domain superfamily/Winged helix DNA-binding domain"/>
    <property type="match status" value="1"/>
</dbReference>
<evidence type="ECO:0000259" key="1">
    <source>
        <dbReference type="Pfam" id="PF24035"/>
    </source>
</evidence>
<organism evidence="2 3">
    <name type="scientific">Halosolutus amylolyticus</name>
    <dbReference type="NCBI Taxonomy" id="2932267"/>
    <lineage>
        <taxon>Archaea</taxon>
        <taxon>Methanobacteriati</taxon>
        <taxon>Methanobacteriota</taxon>
        <taxon>Stenosarchaea group</taxon>
        <taxon>Halobacteria</taxon>
        <taxon>Halobacteriales</taxon>
        <taxon>Natrialbaceae</taxon>
        <taxon>Halosolutus</taxon>
    </lineage>
</organism>
<keyword evidence="3" id="KW-1185">Reference proteome</keyword>
<dbReference type="InterPro" id="IPR055768">
    <property type="entry name" value="DUF7344"/>
</dbReference>
<dbReference type="EMBL" id="JBHSFA010000007">
    <property type="protein sequence ID" value="MFC4543001.1"/>
    <property type="molecule type" value="Genomic_DNA"/>
</dbReference>
<accession>A0ABD5PSS2</accession>
<name>A0ABD5PSS2_9EURY</name>
<feature type="domain" description="DUF7344" evidence="1">
    <location>
        <begin position="23"/>
        <end position="97"/>
    </location>
</feature>
<evidence type="ECO:0000313" key="2">
    <source>
        <dbReference type="EMBL" id="MFC4543001.1"/>
    </source>
</evidence>
<dbReference type="Proteomes" id="UP001595898">
    <property type="component" value="Unassembled WGS sequence"/>
</dbReference>
<evidence type="ECO:0000313" key="3">
    <source>
        <dbReference type="Proteomes" id="UP001595898"/>
    </source>
</evidence>
<sequence length="120" mass="13333">MTTEITRVTPSNGAATLPVNTVFELLLDEQRRAALYYLSQNVGAVSIDDVTAQLAHREGDPTRERRDAIATAFYHTHLPRLIDTGVVRYDREGGTIERRAAAAALDPYLELAHRDVCRPS</sequence>
<dbReference type="AlphaFoldDB" id="A0ABD5PSS2"/>
<proteinExistence type="predicted"/>
<dbReference type="RefSeq" id="WP_250140313.1">
    <property type="nucleotide sequence ID" value="NZ_JALIQP010000002.1"/>
</dbReference>
<reference evidence="2 3" key="1">
    <citation type="journal article" date="2019" name="Int. J. Syst. Evol. Microbiol.">
        <title>The Global Catalogue of Microorganisms (GCM) 10K type strain sequencing project: providing services to taxonomists for standard genome sequencing and annotation.</title>
        <authorList>
            <consortium name="The Broad Institute Genomics Platform"/>
            <consortium name="The Broad Institute Genome Sequencing Center for Infectious Disease"/>
            <person name="Wu L."/>
            <person name="Ma J."/>
        </authorList>
    </citation>
    <scope>NUCLEOTIDE SEQUENCE [LARGE SCALE GENOMIC DNA]</scope>
    <source>
        <strain evidence="2 3">WLHS5</strain>
    </source>
</reference>
<dbReference type="InterPro" id="IPR036388">
    <property type="entry name" value="WH-like_DNA-bd_sf"/>
</dbReference>